<evidence type="ECO:0000256" key="2">
    <source>
        <dbReference type="SAM" id="SignalP"/>
    </source>
</evidence>
<evidence type="ECO:0000313" key="3">
    <source>
        <dbReference type="EMBL" id="CZR47256.1"/>
    </source>
</evidence>
<evidence type="ECO:0000256" key="1">
    <source>
        <dbReference type="SAM" id="MobiDB-lite"/>
    </source>
</evidence>
<dbReference type="AlphaFoldDB" id="A0A1L7W4D9"/>
<feature type="signal peptide" evidence="2">
    <location>
        <begin position="1"/>
        <end position="25"/>
    </location>
</feature>
<sequence>MHITKYLGKFLMVALVPILSIHVQARPNMINQDLTRPQYPLDPGANSLTPTQSLGPLDGGPDDPVPRQSFGDAKPFYAIAHRVLMSYGARSAVIHGANALEIDMYAWKKGWWADHDGSPSSSGDTAEKMFQTIAELRGEGMAINFVWLDIKNPDWCDPDDNTWKHCSIDALRDLARKYLEPVGVRILYGFYGATVSGKAYKRILSGLKGSEGLNINGKAADVAKAFQDYGSPSKARRIMSYGYFNLPFQFGDCHEESFYTCTELRQGTESRNYGQVYGWTLATGQIWQAEKLIGTAGVDGIIYGFKQTHYYDHEHTRNGIKLIRALLEKHSGERYLARQEDQPW</sequence>
<keyword evidence="2" id="KW-0732">Signal</keyword>
<name>A0A1L7W4D9_FUSPR</name>
<dbReference type="InterPro" id="IPR017946">
    <property type="entry name" value="PLC-like_Pdiesterase_TIM-brl"/>
</dbReference>
<dbReference type="Proteomes" id="UP000183971">
    <property type="component" value="Unassembled WGS sequence"/>
</dbReference>
<dbReference type="VEuPathDB" id="FungiDB:FPRO_08631"/>
<dbReference type="GO" id="GO:0006629">
    <property type="term" value="P:lipid metabolic process"/>
    <property type="evidence" value="ECO:0007669"/>
    <property type="project" value="InterPro"/>
</dbReference>
<organism evidence="3 4">
    <name type="scientific">Fusarium proliferatum (strain ET1)</name>
    <name type="common">Orchid endophyte fungus</name>
    <dbReference type="NCBI Taxonomy" id="1227346"/>
    <lineage>
        <taxon>Eukaryota</taxon>
        <taxon>Fungi</taxon>
        <taxon>Dikarya</taxon>
        <taxon>Ascomycota</taxon>
        <taxon>Pezizomycotina</taxon>
        <taxon>Sordariomycetes</taxon>
        <taxon>Hypocreomycetidae</taxon>
        <taxon>Hypocreales</taxon>
        <taxon>Nectriaceae</taxon>
        <taxon>Fusarium</taxon>
        <taxon>Fusarium fujikuroi species complex</taxon>
    </lineage>
</organism>
<dbReference type="Gene3D" id="3.20.20.190">
    <property type="entry name" value="Phosphatidylinositol (PI) phosphodiesterase"/>
    <property type="match status" value="1"/>
</dbReference>
<accession>A0A1L7W4D9</accession>
<keyword evidence="4" id="KW-1185">Reference proteome</keyword>
<gene>
    <name evidence="3" type="ORF">FPRO_08631</name>
</gene>
<reference evidence="4" key="1">
    <citation type="journal article" date="2016" name="Genome Biol. Evol.">
        <title>Comparative 'omics' of the Fusarium fujikuroi species complex highlights differences in genetic potential and metabolite synthesis.</title>
        <authorList>
            <person name="Niehaus E.-M."/>
            <person name="Muensterkoetter M."/>
            <person name="Proctor R.H."/>
            <person name="Brown D.W."/>
            <person name="Sharon A."/>
            <person name="Idan Y."/>
            <person name="Oren-Young L."/>
            <person name="Sieber C.M."/>
            <person name="Novak O."/>
            <person name="Pencik A."/>
            <person name="Tarkowska D."/>
            <person name="Hromadova K."/>
            <person name="Freeman S."/>
            <person name="Maymon M."/>
            <person name="Elazar M."/>
            <person name="Youssef S.A."/>
            <person name="El-Shabrawy E.S.M."/>
            <person name="Shalaby A.B.A."/>
            <person name="Houterman P."/>
            <person name="Brock N.L."/>
            <person name="Burkhardt I."/>
            <person name="Tsavkelova E.A."/>
            <person name="Dickschat J.S."/>
            <person name="Galuszka P."/>
            <person name="Gueldener U."/>
            <person name="Tudzynski B."/>
        </authorList>
    </citation>
    <scope>NUCLEOTIDE SEQUENCE [LARGE SCALE GENOMIC DNA]</scope>
    <source>
        <strain evidence="4">ET1</strain>
    </source>
</reference>
<dbReference type="SUPFAM" id="SSF51695">
    <property type="entry name" value="PLC-like phosphodiesterases"/>
    <property type="match status" value="1"/>
</dbReference>
<dbReference type="EMBL" id="FJOF01000011">
    <property type="protein sequence ID" value="CZR47256.1"/>
    <property type="molecule type" value="Genomic_DNA"/>
</dbReference>
<dbReference type="GeneID" id="42053507"/>
<feature type="region of interest" description="Disordered" evidence="1">
    <location>
        <begin position="34"/>
        <end position="66"/>
    </location>
</feature>
<evidence type="ECO:0000313" key="4">
    <source>
        <dbReference type="Proteomes" id="UP000183971"/>
    </source>
</evidence>
<comment type="caution">
    <text evidence="3">The sequence shown here is derived from an EMBL/GenBank/DDBJ whole genome shotgun (WGS) entry which is preliminary data.</text>
</comment>
<feature type="chain" id="PRO_5011956385" evidence="2">
    <location>
        <begin position="26"/>
        <end position="344"/>
    </location>
</feature>
<protein>
    <submittedName>
        <fullName evidence="3">Related to Phospholipase D</fullName>
    </submittedName>
</protein>
<dbReference type="RefSeq" id="XP_031087790.1">
    <property type="nucleotide sequence ID" value="XM_031222319.1"/>
</dbReference>
<dbReference type="GO" id="GO:0008081">
    <property type="term" value="F:phosphoric diester hydrolase activity"/>
    <property type="evidence" value="ECO:0007669"/>
    <property type="project" value="InterPro"/>
</dbReference>
<proteinExistence type="predicted"/>